<gene>
    <name evidence="3" type="ORF">QQ91_021495</name>
</gene>
<reference evidence="3" key="3">
    <citation type="submission" date="2020-02" db="EMBL/GenBank/DDBJ databases">
        <authorList>
            <person name="Sarangi A.N."/>
            <person name="Ghosh S."/>
            <person name="Mukherjee M."/>
            <person name="Tripathy S."/>
        </authorList>
    </citation>
    <scope>NUCLEOTIDE SEQUENCE</scope>
    <source>
        <strain evidence="3">BDU141951</strain>
    </source>
</reference>
<dbReference type="InterPro" id="IPR014729">
    <property type="entry name" value="Rossmann-like_a/b/a_fold"/>
</dbReference>
<organism evidence="3">
    <name type="scientific">Lyngbya confervoides BDU141951</name>
    <dbReference type="NCBI Taxonomy" id="1574623"/>
    <lineage>
        <taxon>Bacteria</taxon>
        <taxon>Bacillati</taxon>
        <taxon>Cyanobacteriota</taxon>
        <taxon>Cyanophyceae</taxon>
        <taxon>Oscillatoriophycideae</taxon>
        <taxon>Oscillatoriales</taxon>
        <taxon>Microcoleaceae</taxon>
        <taxon>Lyngbya</taxon>
    </lineage>
</organism>
<evidence type="ECO:0000313" key="3">
    <source>
        <dbReference type="EMBL" id="NEV69675.1"/>
    </source>
</evidence>
<dbReference type="Gene3D" id="3.40.50.620">
    <property type="entry name" value="HUPs"/>
    <property type="match status" value="1"/>
</dbReference>
<name>A0A0C1YJZ1_9CYAN</name>
<dbReference type="PRINTS" id="PR01438">
    <property type="entry name" value="UNVRSLSTRESS"/>
</dbReference>
<sequence length="168" mass="17893">MSFNQILLALDRTPRADDVFAAGLDIAKKYNAQLMVLHCIARQNDAVAGSGIGSSGVAYPWPSTMVPTTSAPITAPAADVVAQEELQIAQDWLGQFQRKAEAADIRHVSTDVQVGQAGDRICEAAKNIEADLIVVGRHDRSGIEEFLLGSVSNHVVHNAPSAVLLIPQ</sequence>
<protein>
    <submittedName>
        <fullName evidence="3">Universal stress protein</fullName>
    </submittedName>
</protein>
<dbReference type="PANTHER" id="PTHR46268">
    <property type="entry name" value="STRESS RESPONSE PROTEIN NHAX"/>
    <property type="match status" value="1"/>
</dbReference>
<dbReference type="AlphaFoldDB" id="A0A0C1YJZ1"/>
<reference evidence="3" key="2">
    <citation type="journal article" date="2015" name="Genome Announc.">
        <title>Draft Genome Sequence of Filamentous Marine Cyanobacterium Lyngbya confervoides Strain BDU141951.</title>
        <authorList>
            <person name="Chandrababunaidu M.M."/>
            <person name="Sen D."/>
            <person name="Tripathy S."/>
        </authorList>
    </citation>
    <scope>NUCLEOTIDE SEQUENCE</scope>
    <source>
        <strain evidence="3">BDU141951</strain>
    </source>
</reference>
<dbReference type="EMBL" id="JTHE02000003">
    <property type="protein sequence ID" value="NEV69675.1"/>
    <property type="molecule type" value="Genomic_DNA"/>
</dbReference>
<proteinExistence type="inferred from homology"/>
<evidence type="ECO:0000259" key="2">
    <source>
        <dbReference type="Pfam" id="PF00582"/>
    </source>
</evidence>
<comment type="caution">
    <text evidence="3">The sequence shown here is derived from an EMBL/GenBank/DDBJ whole genome shotgun (WGS) entry which is preliminary data.</text>
</comment>
<dbReference type="InterPro" id="IPR006016">
    <property type="entry name" value="UspA"/>
</dbReference>
<reference evidence="3" key="1">
    <citation type="submission" date="2014-11" db="EMBL/GenBank/DDBJ databases">
        <authorList>
            <person name="Malar M.C."/>
            <person name="Sen D."/>
            <person name="Tripathy S."/>
        </authorList>
    </citation>
    <scope>NUCLEOTIDE SEQUENCE</scope>
    <source>
        <strain evidence="3">BDU141951</strain>
    </source>
</reference>
<dbReference type="PANTHER" id="PTHR46268:SF8">
    <property type="entry name" value="UNIVERSAL STRESS PROTEIN SLL1388"/>
    <property type="match status" value="1"/>
</dbReference>
<accession>A0A0C1YJZ1</accession>
<dbReference type="SUPFAM" id="SSF52402">
    <property type="entry name" value="Adenine nucleotide alpha hydrolases-like"/>
    <property type="match status" value="1"/>
</dbReference>
<dbReference type="InterPro" id="IPR006015">
    <property type="entry name" value="Universal_stress_UspA"/>
</dbReference>
<dbReference type="CDD" id="cd00293">
    <property type="entry name" value="USP-like"/>
    <property type="match status" value="1"/>
</dbReference>
<evidence type="ECO:0000256" key="1">
    <source>
        <dbReference type="ARBA" id="ARBA00008791"/>
    </source>
</evidence>
<feature type="domain" description="UspA" evidence="2">
    <location>
        <begin position="61"/>
        <end position="167"/>
    </location>
</feature>
<comment type="similarity">
    <text evidence="1">Belongs to the universal stress protein A family.</text>
</comment>
<dbReference type="Pfam" id="PF00582">
    <property type="entry name" value="Usp"/>
    <property type="match status" value="1"/>
</dbReference>